<feature type="region of interest" description="Disordered" evidence="1">
    <location>
        <begin position="93"/>
        <end position="119"/>
    </location>
</feature>
<feature type="region of interest" description="Disordered" evidence="1">
    <location>
        <begin position="1"/>
        <end position="72"/>
    </location>
</feature>
<dbReference type="AlphaFoldDB" id="A0A484AL21"/>
<sequence length="119" mass="11174">MGLAMPPSSGLASSAWNSSPELLDTSLCPSSTPSRAAVSGAGSSTEGPCSLPPSHPRNGDLSSISGTGASSSSLAVHGVGVAHLDGAPSSARLCASDFGLPGGRGGDGGSSTSGGVVPP</sequence>
<organism evidence="2 3">
    <name type="scientific">Drosophila navojoa</name>
    <name type="common">Fruit fly</name>
    <dbReference type="NCBI Taxonomy" id="7232"/>
    <lineage>
        <taxon>Eukaryota</taxon>
        <taxon>Metazoa</taxon>
        <taxon>Ecdysozoa</taxon>
        <taxon>Arthropoda</taxon>
        <taxon>Hexapoda</taxon>
        <taxon>Insecta</taxon>
        <taxon>Pterygota</taxon>
        <taxon>Neoptera</taxon>
        <taxon>Endopterygota</taxon>
        <taxon>Diptera</taxon>
        <taxon>Brachycera</taxon>
        <taxon>Muscomorpha</taxon>
        <taxon>Ephydroidea</taxon>
        <taxon>Drosophilidae</taxon>
        <taxon>Drosophila</taxon>
    </lineage>
</organism>
<feature type="compositionally biased region" description="Low complexity" evidence="1">
    <location>
        <begin position="8"/>
        <end position="19"/>
    </location>
</feature>
<reference evidence="2 3" key="1">
    <citation type="journal article" date="2019" name="J. Hered.">
        <title>An Improved Genome Assembly for Drosophila navojoa, the Basal Species in the mojavensis Cluster.</title>
        <authorList>
            <person name="Vanderlinde T."/>
            <person name="Dupim E.G."/>
            <person name="Nazario-Yepiz N.O."/>
            <person name="Carvalho A.B."/>
        </authorList>
    </citation>
    <scope>NUCLEOTIDE SEQUENCE [LARGE SCALE GENOMIC DNA]</scope>
    <source>
        <strain evidence="2">Navoj_Jal97</strain>
        <tissue evidence="2">Whole organism</tissue>
    </source>
</reference>
<keyword evidence="3" id="KW-1185">Reference proteome</keyword>
<evidence type="ECO:0000313" key="3">
    <source>
        <dbReference type="Proteomes" id="UP000295192"/>
    </source>
</evidence>
<feature type="compositionally biased region" description="Gly residues" evidence="1">
    <location>
        <begin position="100"/>
        <end position="112"/>
    </location>
</feature>
<gene>
    <name evidence="2" type="ORF">AWZ03_015441</name>
</gene>
<name>A0A484AL21_DRONA</name>
<protein>
    <submittedName>
        <fullName evidence="2">Uncharacterized protein</fullName>
    </submittedName>
</protein>
<dbReference type="Proteomes" id="UP000295192">
    <property type="component" value="Unassembled WGS sequence"/>
</dbReference>
<evidence type="ECO:0000313" key="2">
    <source>
        <dbReference type="EMBL" id="TDG38137.1"/>
    </source>
</evidence>
<accession>A0A484AL21</accession>
<proteinExistence type="predicted"/>
<comment type="caution">
    <text evidence="2">The sequence shown here is derived from an EMBL/GenBank/DDBJ whole genome shotgun (WGS) entry which is preliminary data.</text>
</comment>
<evidence type="ECO:0000256" key="1">
    <source>
        <dbReference type="SAM" id="MobiDB-lite"/>
    </source>
</evidence>
<feature type="compositionally biased region" description="Low complexity" evidence="1">
    <location>
        <begin position="61"/>
        <end position="72"/>
    </location>
</feature>
<dbReference type="EMBL" id="LSRL02010459">
    <property type="protein sequence ID" value="TDG38137.1"/>
    <property type="molecule type" value="Genomic_DNA"/>
</dbReference>